<gene>
    <name evidence="2" type="ORF">FHX52_0395</name>
</gene>
<dbReference type="AlphaFoldDB" id="A0A543PT93"/>
<proteinExistence type="predicted"/>
<keyword evidence="1" id="KW-0812">Transmembrane</keyword>
<evidence type="ECO:0000313" key="2">
    <source>
        <dbReference type="EMBL" id="TQN47302.1"/>
    </source>
</evidence>
<sequence>MGGGPVEGSALRPRPARSALSRALATLLGLMAGASCVAIGLWLVPHLRARRVRHDSISLARRPRVADWRGAEERT</sequence>
<dbReference type="Proteomes" id="UP000320085">
    <property type="component" value="Unassembled WGS sequence"/>
</dbReference>
<accession>A0A543PT93</accession>
<keyword evidence="1" id="KW-1133">Transmembrane helix</keyword>
<comment type="caution">
    <text evidence="2">The sequence shown here is derived from an EMBL/GenBank/DDBJ whole genome shotgun (WGS) entry which is preliminary data.</text>
</comment>
<keyword evidence="1" id="KW-0472">Membrane</keyword>
<reference evidence="2 3" key="1">
    <citation type="submission" date="2019-06" db="EMBL/GenBank/DDBJ databases">
        <title>Sequencing the genomes of 1000 actinobacteria strains.</title>
        <authorList>
            <person name="Klenk H.-P."/>
        </authorList>
    </citation>
    <scope>NUCLEOTIDE SEQUENCE [LARGE SCALE GENOMIC DNA]</scope>
    <source>
        <strain evidence="2 3">DSM 21776</strain>
    </source>
</reference>
<evidence type="ECO:0000256" key="1">
    <source>
        <dbReference type="SAM" id="Phobius"/>
    </source>
</evidence>
<protein>
    <submittedName>
        <fullName evidence="2">Uncharacterized protein</fullName>
    </submittedName>
</protein>
<name>A0A543PT93_9MICO</name>
<dbReference type="EMBL" id="VFQF01000001">
    <property type="protein sequence ID" value="TQN47302.1"/>
    <property type="molecule type" value="Genomic_DNA"/>
</dbReference>
<evidence type="ECO:0000313" key="3">
    <source>
        <dbReference type="Proteomes" id="UP000320085"/>
    </source>
</evidence>
<organism evidence="2 3">
    <name type="scientific">Humibacillus xanthopallidus</name>
    <dbReference type="NCBI Taxonomy" id="412689"/>
    <lineage>
        <taxon>Bacteria</taxon>
        <taxon>Bacillati</taxon>
        <taxon>Actinomycetota</taxon>
        <taxon>Actinomycetes</taxon>
        <taxon>Micrococcales</taxon>
        <taxon>Intrasporangiaceae</taxon>
        <taxon>Humibacillus</taxon>
    </lineage>
</organism>
<feature type="transmembrane region" description="Helical" evidence="1">
    <location>
        <begin position="20"/>
        <end position="44"/>
    </location>
</feature>